<comment type="caution">
    <text evidence="2">The sequence shown here is derived from an EMBL/GenBank/DDBJ whole genome shotgun (WGS) entry which is preliminary data.</text>
</comment>
<evidence type="ECO:0000313" key="2">
    <source>
        <dbReference type="EMBL" id="MFC0410229.1"/>
    </source>
</evidence>
<accession>A0ABV6JWX9</accession>
<dbReference type="Proteomes" id="UP001589865">
    <property type="component" value="Unassembled WGS sequence"/>
</dbReference>
<dbReference type="EMBL" id="JBHLUN010000014">
    <property type="protein sequence ID" value="MFC0410229.1"/>
    <property type="molecule type" value="Genomic_DNA"/>
</dbReference>
<sequence length="458" mass="49145">MSGDIPLVREGQTKISATTPHIVLDVSRLLASGGKMAPSGIDRVEFAYARRWAGLPASRCTFVAGTPAGGWSVLPHAAVVELVVALSAAWSGQLEGEPGPEAQAAKRLAGRLRLRTTLGLGVGSLRSVLNRPGPKAFLLVSHRALERQGPIRALRARGCAFVPLIHDLIPATHPEYARPGQSGRHLRRIATTAALADGVIANSLDTANVLAPHLRARALPPPVLVAPLGIEPPAPIPGPPVRQEPYFITIGTIEPRKNHLLLLHLWRDLVRVYGAETPRLLIVGRRGWENENIVDILDRSAVLRGTVHELGQLPDRRVSDLLRGARALLFPSFVEGYGLPLAEALALGVPAICSDLPALREVGGTVPDYLDPLDGAGWRELVLDYAQPDSPARAAQLSRLEGWHAPGWDDHFRRVDALLARVTGCETPGGAARQAKPPEHDLHESILTNALVSDRTAT</sequence>
<evidence type="ECO:0000259" key="1">
    <source>
        <dbReference type="Pfam" id="PF00534"/>
    </source>
</evidence>
<dbReference type="SUPFAM" id="SSF53756">
    <property type="entry name" value="UDP-Glycosyltransferase/glycogen phosphorylase"/>
    <property type="match status" value="1"/>
</dbReference>
<dbReference type="PANTHER" id="PTHR46401">
    <property type="entry name" value="GLYCOSYLTRANSFERASE WBBK-RELATED"/>
    <property type="match status" value="1"/>
</dbReference>
<gene>
    <name evidence="2" type="ORF">ACFFGY_18405</name>
</gene>
<dbReference type="RefSeq" id="WP_377045981.1">
    <property type="nucleotide sequence ID" value="NZ_JBHLUN010000014.1"/>
</dbReference>
<reference evidence="2 3" key="1">
    <citation type="submission" date="2024-09" db="EMBL/GenBank/DDBJ databases">
        <authorList>
            <person name="Sun Q."/>
            <person name="Mori K."/>
        </authorList>
    </citation>
    <scope>NUCLEOTIDE SEQUENCE [LARGE SCALE GENOMIC DNA]</scope>
    <source>
        <strain evidence="2 3">TBRC 5777</strain>
    </source>
</reference>
<protein>
    <submittedName>
        <fullName evidence="2">Glycosyltransferase family 4 protein</fullName>
    </submittedName>
</protein>
<dbReference type="Pfam" id="PF00534">
    <property type="entry name" value="Glycos_transf_1"/>
    <property type="match status" value="1"/>
</dbReference>
<dbReference type="Gene3D" id="3.40.50.2000">
    <property type="entry name" value="Glycogen Phosphorylase B"/>
    <property type="match status" value="1"/>
</dbReference>
<dbReference type="CDD" id="cd03809">
    <property type="entry name" value="GT4_MtfB-like"/>
    <property type="match status" value="1"/>
</dbReference>
<keyword evidence="3" id="KW-1185">Reference proteome</keyword>
<feature type="domain" description="Glycosyl transferase family 1" evidence="1">
    <location>
        <begin position="243"/>
        <end position="362"/>
    </location>
</feature>
<dbReference type="InterPro" id="IPR001296">
    <property type="entry name" value="Glyco_trans_1"/>
</dbReference>
<organism evidence="2 3">
    <name type="scientific">Roseomonas elaeocarpi</name>
    <dbReference type="NCBI Taxonomy" id="907779"/>
    <lineage>
        <taxon>Bacteria</taxon>
        <taxon>Pseudomonadati</taxon>
        <taxon>Pseudomonadota</taxon>
        <taxon>Alphaproteobacteria</taxon>
        <taxon>Acetobacterales</taxon>
        <taxon>Roseomonadaceae</taxon>
        <taxon>Roseomonas</taxon>
    </lineage>
</organism>
<dbReference type="PANTHER" id="PTHR46401:SF9">
    <property type="entry name" value="MANNOSYLTRANSFERASE A"/>
    <property type="match status" value="1"/>
</dbReference>
<name>A0ABV6JWX9_9PROT</name>
<evidence type="ECO:0000313" key="3">
    <source>
        <dbReference type="Proteomes" id="UP001589865"/>
    </source>
</evidence>
<proteinExistence type="predicted"/>